<evidence type="ECO:0000313" key="14">
    <source>
        <dbReference type="Proteomes" id="UP000254925"/>
    </source>
</evidence>
<dbReference type="CDD" id="cd23081">
    <property type="entry name" value="cpPDZ_EcRseP-like"/>
    <property type="match status" value="1"/>
</dbReference>
<dbReference type="Pfam" id="PF17820">
    <property type="entry name" value="PDZ_6"/>
    <property type="match status" value="1"/>
</dbReference>
<dbReference type="GO" id="GO:0016020">
    <property type="term" value="C:membrane"/>
    <property type="evidence" value="ECO:0007669"/>
    <property type="project" value="UniProtKB-SubCell"/>
</dbReference>
<dbReference type="GO" id="GO:0006508">
    <property type="term" value="P:proteolysis"/>
    <property type="evidence" value="ECO:0007669"/>
    <property type="project" value="UniProtKB-KW"/>
</dbReference>
<dbReference type="OrthoDB" id="9782003at2"/>
<dbReference type="AlphaFoldDB" id="A0A370HGH2"/>
<keyword evidence="4 13" id="KW-0645">Protease</keyword>
<evidence type="ECO:0000313" key="13">
    <source>
        <dbReference type="EMBL" id="RDI56698.1"/>
    </source>
</evidence>
<evidence type="ECO:0000256" key="9">
    <source>
        <dbReference type="ARBA" id="ARBA00023049"/>
    </source>
</evidence>
<feature type="transmembrane region" description="Helical" evidence="11">
    <location>
        <begin position="43"/>
        <end position="62"/>
    </location>
</feature>
<dbReference type="InterPro" id="IPR041489">
    <property type="entry name" value="PDZ_6"/>
</dbReference>
<comment type="cofactor">
    <cofactor evidence="1 11">
        <name>Zn(2+)</name>
        <dbReference type="ChEBI" id="CHEBI:29105"/>
    </cofactor>
</comment>
<keyword evidence="11" id="KW-0479">Metal-binding</keyword>
<dbReference type="PANTHER" id="PTHR42837:SF2">
    <property type="entry name" value="MEMBRANE METALLOPROTEASE ARASP2, CHLOROPLASTIC-RELATED"/>
    <property type="match status" value="1"/>
</dbReference>
<evidence type="ECO:0000256" key="6">
    <source>
        <dbReference type="ARBA" id="ARBA00022801"/>
    </source>
</evidence>
<dbReference type="Proteomes" id="UP000254925">
    <property type="component" value="Unassembled WGS sequence"/>
</dbReference>
<dbReference type="InterPro" id="IPR001478">
    <property type="entry name" value="PDZ"/>
</dbReference>
<evidence type="ECO:0000256" key="1">
    <source>
        <dbReference type="ARBA" id="ARBA00001947"/>
    </source>
</evidence>
<proteinExistence type="inferred from homology"/>
<dbReference type="InterPro" id="IPR004387">
    <property type="entry name" value="Pept_M50_Zn"/>
</dbReference>
<comment type="subcellular location">
    <subcellularLocation>
        <location evidence="2">Membrane</location>
        <topology evidence="2">Multi-pass membrane protein</topology>
    </subcellularLocation>
</comment>
<protein>
    <recommendedName>
        <fullName evidence="11">Zinc metalloprotease</fullName>
        <ecNumber evidence="11">3.4.24.-</ecNumber>
    </recommendedName>
</protein>
<evidence type="ECO:0000256" key="3">
    <source>
        <dbReference type="ARBA" id="ARBA00007931"/>
    </source>
</evidence>
<feature type="transmembrane region" description="Helical" evidence="11">
    <location>
        <begin position="354"/>
        <end position="372"/>
    </location>
</feature>
<dbReference type="GO" id="GO:0004222">
    <property type="term" value="F:metalloendopeptidase activity"/>
    <property type="evidence" value="ECO:0007669"/>
    <property type="project" value="InterPro"/>
</dbReference>
<reference evidence="13 14" key="1">
    <citation type="submission" date="2018-07" db="EMBL/GenBank/DDBJ databases">
        <title>Genomic Encyclopedia of Type Strains, Phase IV (KMG-IV): sequencing the most valuable type-strain genomes for metagenomic binning, comparative biology and taxonomic classification.</title>
        <authorList>
            <person name="Goeker M."/>
        </authorList>
    </citation>
    <scope>NUCLEOTIDE SEQUENCE [LARGE SCALE GENOMIC DNA]</scope>
    <source>
        <strain evidence="13 14">DSM 14364</strain>
    </source>
</reference>
<sequence>MDLLATITGATGSLFLTLISFLVVLTVVVFFHELGHFWVGRRCGVGVTAFSVGFGPELFGWTDRHGTRWKLSAIPLGGYVKFVGDLNAASVPNADQMQEMSPEERAVSFPHQNVAKRAAIVAAGPIANFILAIAIFAGFNYFSGRQVLEPRIEAVQTGSAAEKAGFQPKDLIVAIDGKRIETFADMQLLVSSSAGESLSFTVDRGGQTVALSAVPNFVERTTPFGKQRIGLLGVEASKDPSAIKRISYSPWGAIKAGAVETWNLVDRTLNFLRRLVMGWESADQLSGPIGIARASGTAFDVGGVYSLVSLIGFMSVSIGLINLFPIPLLDGGHLLFYAIEAVRGRPLSEKAQEIGFRIGFAIVGMLMLFATWNDLVHLGTSFMAKGT</sequence>
<dbReference type="PANTHER" id="PTHR42837">
    <property type="entry name" value="REGULATOR OF SIGMA-E PROTEASE RSEP"/>
    <property type="match status" value="1"/>
</dbReference>
<keyword evidence="7 11" id="KW-0862">Zinc</keyword>
<organism evidence="13 14">
    <name type="scientific">Microvirga subterranea</name>
    <dbReference type="NCBI Taxonomy" id="186651"/>
    <lineage>
        <taxon>Bacteria</taxon>
        <taxon>Pseudomonadati</taxon>
        <taxon>Pseudomonadota</taxon>
        <taxon>Alphaproteobacteria</taxon>
        <taxon>Hyphomicrobiales</taxon>
        <taxon>Methylobacteriaceae</taxon>
        <taxon>Microvirga</taxon>
    </lineage>
</organism>
<evidence type="ECO:0000256" key="10">
    <source>
        <dbReference type="ARBA" id="ARBA00023136"/>
    </source>
</evidence>
<evidence type="ECO:0000256" key="7">
    <source>
        <dbReference type="ARBA" id="ARBA00022833"/>
    </source>
</evidence>
<evidence type="ECO:0000256" key="2">
    <source>
        <dbReference type="ARBA" id="ARBA00004141"/>
    </source>
</evidence>
<keyword evidence="6 11" id="KW-0378">Hydrolase</keyword>
<comment type="caution">
    <text evidence="13">The sequence shown here is derived from an EMBL/GenBank/DDBJ whole genome shotgun (WGS) entry which is preliminary data.</text>
</comment>
<evidence type="ECO:0000256" key="11">
    <source>
        <dbReference type="RuleBase" id="RU362031"/>
    </source>
</evidence>
<keyword evidence="8 11" id="KW-1133">Transmembrane helix</keyword>
<feature type="transmembrane region" description="Helical" evidence="11">
    <location>
        <begin position="298"/>
        <end position="318"/>
    </location>
</feature>
<dbReference type="SMART" id="SM00228">
    <property type="entry name" value="PDZ"/>
    <property type="match status" value="1"/>
</dbReference>
<dbReference type="SUPFAM" id="SSF50156">
    <property type="entry name" value="PDZ domain-like"/>
    <property type="match status" value="1"/>
</dbReference>
<keyword evidence="9 11" id="KW-0482">Metalloprotease</keyword>
<evidence type="ECO:0000256" key="5">
    <source>
        <dbReference type="ARBA" id="ARBA00022692"/>
    </source>
</evidence>
<dbReference type="InterPro" id="IPR036034">
    <property type="entry name" value="PDZ_sf"/>
</dbReference>
<feature type="transmembrane region" description="Helical" evidence="11">
    <location>
        <begin position="118"/>
        <end position="142"/>
    </location>
</feature>
<dbReference type="GO" id="GO:0046872">
    <property type="term" value="F:metal ion binding"/>
    <property type="evidence" value="ECO:0007669"/>
    <property type="project" value="UniProtKB-KW"/>
</dbReference>
<gene>
    <name evidence="13" type="ORF">DES45_10846</name>
</gene>
<dbReference type="Pfam" id="PF02163">
    <property type="entry name" value="Peptidase_M50"/>
    <property type="match status" value="1"/>
</dbReference>
<dbReference type="Gene3D" id="2.30.42.10">
    <property type="match status" value="1"/>
</dbReference>
<keyword evidence="5 11" id="KW-0812">Transmembrane</keyword>
<evidence type="ECO:0000256" key="8">
    <source>
        <dbReference type="ARBA" id="ARBA00022989"/>
    </source>
</evidence>
<keyword evidence="10 11" id="KW-0472">Membrane</keyword>
<evidence type="ECO:0000256" key="4">
    <source>
        <dbReference type="ARBA" id="ARBA00022670"/>
    </source>
</evidence>
<evidence type="ECO:0000259" key="12">
    <source>
        <dbReference type="SMART" id="SM00228"/>
    </source>
</evidence>
<name>A0A370HGH2_9HYPH</name>
<keyword evidence="14" id="KW-1185">Reference proteome</keyword>
<accession>A0A370HGH2</accession>
<comment type="similarity">
    <text evidence="3 11">Belongs to the peptidase M50B family.</text>
</comment>
<dbReference type="EC" id="3.4.24.-" evidence="11"/>
<dbReference type="EMBL" id="QQBB01000008">
    <property type="protein sequence ID" value="RDI56698.1"/>
    <property type="molecule type" value="Genomic_DNA"/>
</dbReference>
<dbReference type="NCBIfam" id="TIGR00054">
    <property type="entry name" value="RIP metalloprotease RseP"/>
    <property type="match status" value="1"/>
</dbReference>
<dbReference type="CDD" id="cd06163">
    <property type="entry name" value="S2P-M50_PDZ_RseP-like"/>
    <property type="match status" value="1"/>
</dbReference>
<dbReference type="RefSeq" id="WP_114771662.1">
    <property type="nucleotide sequence ID" value="NZ_QQBB01000008.1"/>
</dbReference>
<dbReference type="InterPro" id="IPR008915">
    <property type="entry name" value="Peptidase_M50"/>
</dbReference>
<feature type="transmembrane region" description="Helical" evidence="11">
    <location>
        <begin position="12"/>
        <end position="31"/>
    </location>
</feature>
<feature type="domain" description="PDZ" evidence="12">
    <location>
        <begin position="138"/>
        <end position="206"/>
    </location>
</feature>